<accession>A0A8R7TC79</accession>
<reference evidence="1" key="3">
    <citation type="submission" date="2022-06" db="UniProtKB">
        <authorList>
            <consortium name="EnsemblPlants"/>
        </authorList>
    </citation>
    <scope>IDENTIFICATION</scope>
</reference>
<name>A0A8R7TC79_TRIUA</name>
<reference evidence="2" key="1">
    <citation type="journal article" date="2013" name="Nature">
        <title>Draft genome of the wheat A-genome progenitor Triticum urartu.</title>
        <authorList>
            <person name="Ling H.Q."/>
            <person name="Zhao S."/>
            <person name="Liu D."/>
            <person name="Wang J."/>
            <person name="Sun H."/>
            <person name="Zhang C."/>
            <person name="Fan H."/>
            <person name="Li D."/>
            <person name="Dong L."/>
            <person name="Tao Y."/>
            <person name="Gao C."/>
            <person name="Wu H."/>
            <person name="Li Y."/>
            <person name="Cui Y."/>
            <person name="Guo X."/>
            <person name="Zheng S."/>
            <person name="Wang B."/>
            <person name="Yu K."/>
            <person name="Liang Q."/>
            <person name="Yang W."/>
            <person name="Lou X."/>
            <person name="Chen J."/>
            <person name="Feng M."/>
            <person name="Jian J."/>
            <person name="Zhang X."/>
            <person name="Luo G."/>
            <person name="Jiang Y."/>
            <person name="Liu J."/>
            <person name="Wang Z."/>
            <person name="Sha Y."/>
            <person name="Zhang B."/>
            <person name="Wu H."/>
            <person name="Tang D."/>
            <person name="Shen Q."/>
            <person name="Xue P."/>
            <person name="Zou S."/>
            <person name="Wang X."/>
            <person name="Liu X."/>
            <person name="Wang F."/>
            <person name="Yang Y."/>
            <person name="An X."/>
            <person name="Dong Z."/>
            <person name="Zhang K."/>
            <person name="Zhang X."/>
            <person name="Luo M.C."/>
            <person name="Dvorak J."/>
            <person name="Tong Y."/>
            <person name="Wang J."/>
            <person name="Yang H."/>
            <person name="Li Z."/>
            <person name="Wang D."/>
            <person name="Zhang A."/>
            <person name="Wang J."/>
        </authorList>
    </citation>
    <scope>NUCLEOTIDE SEQUENCE</scope>
    <source>
        <strain evidence="2">cv. G1812</strain>
    </source>
</reference>
<keyword evidence="2" id="KW-1185">Reference proteome</keyword>
<evidence type="ECO:0000313" key="2">
    <source>
        <dbReference type="Proteomes" id="UP000015106"/>
    </source>
</evidence>
<reference evidence="1" key="2">
    <citation type="submission" date="2018-03" db="EMBL/GenBank/DDBJ databases">
        <title>The Triticum urartu genome reveals the dynamic nature of wheat genome evolution.</title>
        <authorList>
            <person name="Ling H."/>
            <person name="Ma B."/>
            <person name="Shi X."/>
            <person name="Liu H."/>
            <person name="Dong L."/>
            <person name="Sun H."/>
            <person name="Cao Y."/>
            <person name="Gao Q."/>
            <person name="Zheng S."/>
            <person name="Li Y."/>
            <person name="Yu Y."/>
            <person name="Du H."/>
            <person name="Qi M."/>
            <person name="Li Y."/>
            <person name="Yu H."/>
            <person name="Cui Y."/>
            <person name="Wang N."/>
            <person name="Chen C."/>
            <person name="Wu H."/>
            <person name="Zhao Y."/>
            <person name="Zhang J."/>
            <person name="Li Y."/>
            <person name="Zhou W."/>
            <person name="Zhang B."/>
            <person name="Hu W."/>
            <person name="Eijk M."/>
            <person name="Tang J."/>
            <person name="Witsenboer H."/>
            <person name="Zhao S."/>
            <person name="Li Z."/>
            <person name="Zhang A."/>
            <person name="Wang D."/>
            <person name="Liang C."/>
        </authorList>
    </citation>
    <scope>NUCLEOTIDE SEQUENCE [LARGE SCALE GENOMIC DNA]</scope>
    <source>
        <strain evidence="1">cv. G1812</strain>
    </source>
</reference>
<dbReference type="Gramene" id="TuG1812G0200000539.01.T01">
    <property type="protein sequence ID" value="TuG1812G0200000539.01.T01.cds324658"/>
    <property type="gene ID" value="TuG1812G0200000539.01"/>
</dbReference>
<dbReference type="Proteomes" id="UP000015106">
    <property type="component" value="Chromosome 2"/>
</dbReference>
<sequence length="27" mass="3078">MIWCLCPCLRLVNPISIANELFGRDSL</sequence>
<dbReference type="AlphaFoldDB" id="A0A8R7TC79"/>
<proteinExistence type="predicted"/>
<evidence type="ECO:0000313" key="1">
    <source>
        <dbReference type="EnsemblPlants" id="TuG1812G0200000539.01.T01.cds324658"/>
    </source>
</evidence>
<protein>
    <submittedName>
        <fullName evidence="1">Uncharacterized protein</fullName>
    </submittedName>
</protein>
<organism evidence="1 2">
    <name type="scientific">Triticum urartu</name>
    <name type="common">Red wild einkorn</name>
    <name type="synonym">Crithodium urartu</name>
    <dbReference type="NCBI Taxonomy" id="4572"/>
    <lineage>
        <taxon>Eukaryota</taxon>
        <taxon>Viridiplantae</taxon>
        <taxon>Streptophyta</taxon>
        <taxon>Embryophyta</taxon>
        <taxon>Tracheophyta</taxon>
        <taxon>Spermatophyta</taxon>
        <taxon>Magnoliopsida</taxon>
        <taxon>Liliopsida</taxon>
        <taxon>Poales</taxon>
        <taxon>Poaceae</taxon>
        <taxon>BOP clade</taxon>
        <taxon>Pooideae</taxon>
        <taxon>Triticodae</taxon>
        <taxon>Triticeae</taxon>
        <taxon>Triticinae</taxon>
        <taxon>Triticum</taxon>
    </lineage>
</organism>
<dbReference type="EnsemblPlants" id="TuG1812G0200000539.01.T01">
    <property type="protein sequence ID" value="TuG1812G0200000539.01.T01.cds324658"/>
    <property type="gene ID" value="TuG1812G0200000539.01"/>
</dbReference>